<dbReference type="CDD" id="cd06223">
    <property type="entry name" value="PRTases_typeI"/>
    <property type="match status" value="1"/>
</dbReference>
<comment type="similarity">
    <text evidence="1">Belongs to the ComF/GntX family.</text>
</comment>
<proteinExistence type="inferred from homology"/>
<keyword evidence="5" id="KW-1185">Reference proteome</keyword>
<organism evidence="3 5">
    <name type="scientific">Lentibacillus cibarius</name>
    <dbReference type="NCBI Taxonomy" id="2583219"/>
    <lineage>
        <taxon>Bacteria</taxon>
        <taxon>Bacillati</taxon>
        <taxon>Bacillota</taxon>
        <taxon>Bacilli</taxon>
        <taxon>Bacillales</taxon>
        <taxon>Bacillaceae</taxon>
        <taxon>Lentibacillus</taxon>
    </lineage>
</organism>
<dbReference type="RefSeq" id="WP_138604663.1">
    <property type="nucleotide sequence ID" value="NZ_VCIA01000001.1"/>
</dbReference>
<sequence length="228" mass="26472">MHCLWCDEAMVPSINWQTLIKLAEPKQLCSTCENELAIMEGNRCVKCSRMSERDVCPDCEHWEMRWHPWEDPLACNISVFQYNEWIKGMVTRWKYRGDYCLGKAFQVYYHRTFKEHFSFLPRRTIVVPIPLSDERLRERGFNQAEMLAECLPGNLCQVLTRTHSEKQSQKTKVQRITGRNPFKLTKAINNPVILADDIYTTGATLRHAASLLKQSGCPAVYALTLIRG</sequence>
<name>A0A549YMN2_9BACI</name>
<accession>A0A549YMN2</accession>
<dbReference type="InterPro" id="IPR051910">
    <property type="entry name" value="ComF/GntX_DNA_util-trans"/>
</dbReference>
<dbReference type="AlphaFoldDB" id="A0A549YMN2"/>
<dbReference type="PANTHER" id="PTHR47505">
    <property type="entry name" value="DNA UTILIZATION PROTEIN YHGH"/>
    <property type="match status" value="1"/>
</dbReference>
<evidence type="ECO:0000256" key="1">
    <source>
        <dbReference type="ARBA" id="ARBA00008007"/>
    </source>
</evidence>
<accession>A0A5S3QP82</accession>
<gene>
    <name evidence="2" type="ORF">FFL34_03985</name>
    <name evidence="3" type="ORF">FH966_00070</name>
</gene>
<reference evidence="2 4" key="1">
    <citation type="submission" date="2019-05" db="EMBL/GenBank/DDBJ databases">
        <title>Genomic analysis of Lentibacillus sp. NKC220-2.</title>
        <authorList>
            <person name="Oh Y.J."/>
        </authorList>
    </citation>
    <scope>NUCLEOTIDE SEQUENCE [LARGE SCALE GENOMIC DNA]</scope>
    <source>
        <strain evidence="2 4">NKC220-2</strain>
    </source>
</reference>
<evidence type="ECO:0000313" key="3">
    <source>
        <dbReference type="EMBL" id="TRM13136.1"/>
    </source>
</evidence>
<dbReference type="SUPFAM" id="SSF53271">
    <property type="entry name" value="PRTase-like"/>
    <property type="match status" value="1"/>
</dbReference>
<dbReference type="InterPro" id="IPR029057">
    <property type="entry name" value="PRTase-like"/>
</dbReference>
<evidence type="ECO:0000313" key="4">
    <source>
        <dbReference type="Proteomes" id="UP000306980"/>
    </source>
</evidence>
<dbReference type="Gene3D" id="3.40.50.2020">
    <property type="match status" value="1"/>
</dbReference>
<dbReference type="EMBL" id="VCIA01000001">
    <property type="protein sequence ID" value="TMN23782.1"/>
    <property type="molecule type" value="Genomic_DNA"/>
</dbReference>
<evidence type="ECO:0000313" key="2">
    <source>
        <dbReference type="EMBL" id="TMN23782.1"/>
    </source>
</evidence>
<dbReference type="EMBL" id="VJMZ01000001">
    <property type="protein sequence ID" value="TRM13136.1"/>
    <property type="molecule type" value="Genomic_DNA"/>
</dbReference>
<dbReference type="Proteomes" id="UP000319280">
    <property type="component" value="Unassembled WGS sequence"/>
</dbReference>
<dbReference type="InterPro" id="IPR000836">
    <property type="entry name" value="PRTase_dom"/>
</dbReference>
<comment type="caution">
    <text evidence="3">The sequence shown here is derived from an EMBL/GenBank/DDBJ whole genome shotgun (WGS) entry which is preliminary data.</text>
</comment>
<evidence type="ECO:0000313" key="5">
    <source>
        <dbReference type="Proteomes" id="UP000319280"/>
    </source>
</evidence>
<reference evidence="3 5" key="2">
    <citation type="submission" date="2019-07" db="EMBL/GenBank/DDBJ databases">
        <title>Genomic analysis of Lentibacillus sp. NKC851-2.</title>
        <authorList>
            <person name="Oh Y.J."/>
        </authorList>
    </citation>
    <scope>NUCLEOTIDE SEQUENCE [LARGE SCALE GENOMIC DNA]</scope>
    <source>
        <strain evidence="3 5">NKC851-2</strain>
    </source>
</reference>
<dbReference type="Proteomes" id="UP000306980">
    <property type="component" value="Unassembled WGS sequence"/>
</dbReference>
<dbReference type="PANTHER" id="PTHR47505:SF1">
    <property type="entry name" value="DNA UTILIZATION PROTEIN YHGH"/>
    <property type="match status" value="1"/>
</dbReference>
<protein>
    <submittedName>
        <fullName evidence="3">ComF family protein</fullName>
    </submittedName>
</protein>
<dbReference type="OrthoDB" id="9779910at2"/>